<feature type="transmembrane region" description="Helical" evidence="7">
    <location>
        <begin position="173"/>
        <end position="196"/>
    </location>
</feature>
<dbReference type="GO" id="GO:0016020">
    <property type="term" value="C:membrane"/>
    <property type="evidence" value="ECO:0007669"/>
    <property type="project" value="UniProtKB-SubCell"/>
</dbReference>
<evidence type="ECO:0000256" key="5">
    <source>
        <dbReference type="ARBA" id="ARBA00023136"/>
    </source>
</evidence>
<comment type="similarity">
    <text evidence="6">Belongs to the major facilitator superfamily. Spinster (TC 2.A.1.49) family.</text>
</comment>
<evidence type="ECO:0000256" key="6">
    <source>
        <dbReference type="ARBA" id="ARBA00024338"/>
    </source>
</evidence>
<proteinExistence type="inferred from homology"/>
<gene>
    <name evidence="9" type="ORF">Zmor_027800</name>
</gene>
<accession>A0AA38M2D9</accession>
<feature type="transmembrane region" description="Helical" evidence="7">
    <location>
        <begin position="274"/>
        <end position="291"/>
    </location>
</feature>
<comment type="subcellular location">
    <subcellularLocation>
        <location evidence="1">Membrane</location>
        <topology evidence="1">Multi-pass membrane protein</topology>
    </subcellularLocation>
</comment>
<keyword evidence="10" id="KW-1185">Reference proteome</keyword>
<dbReference type="AlphaFoldDB" id="A0AA38M2D9"/>
<keyword evidence="2" id="KW-0813">Transport</keyword>
<evidence type="ECO:0000256" key="1">
    <source>
        <dbReference type="ARBA" id="ARBA00004141"/>
    </source>
</evidence>
<comment type="caution">
    <text evidence="9">The sequence shown here is derived from an EMBL/GenBank/DDBJ whole genome shotgun (WGS) entry which is preliminary data.</text>
</comment>
<evidence type="ECO:0000256" key="2">
    <source>
        <dbReference type="ARBA" id="ARBA00022448"/>
    </source>
</evidence>
<feature type="transmembrane region" description="Helical" evidence="7">
    <location>
        <begin position="303"/>
        <end position="320"/>
    </location>
</feature>
<dbReference type="InterPro" id="IPR020846">
    <property type="entry name" value="MFS_dom"/>
</dbReference>
<evidence type="ECO:0000256" key="7">
    <source>
        <dbReference type="SAM" id="Phobius"/>
    </source>
</evidence>
<reference evidence="9" key="1">
    <citation type="journal article" date="2023" name="G3 (Bethesda)">
        <title>Whole genome assemblies of Zophobas morio and Tenebrio molitor.</title>
        <authorList>
            <person name="Kaur S."/>
            <person name="Stinson S.A."/>
            <person name="diCenzo G.C."/>
        </authorList>
    </citation>
    <scope>NUCLEOTIDE SEQUENCE</scope>
    <source>
        <strain evidence="9">QUZm001</strain>
    </source>
</reference>
<evidence type="ECO:0000256" key="4">
    <source>
        <dbReference type="ARBA" id="ARBA00022989"/>
    </source>
</evidence>
<dbReference type="Pfam" id="PF07690">
    <property type="entry name" value="MFS_1"/>
    <property type="match status" value="1"/>
</dbReference>
<dbReference type="GO" id="GO:0022857">
    <property type="term" value="F:transmembrane transporter activity"/>
    <property type="evidence" value="ECO:0007669"/>
    <property type="project" value="InterPro"/>
</dbReference>
<organism evidence="9 10">
    <name type="scientific">Zophobas morio</name>
    <dbReference type="NCBI Taxonomy" id="2755281"/>
    <lineage>
        <taxon>Eukaryota</taxon>
        <taxon>Metazoa</taxon>
        <taxon>Ecdysozoa</taxon>
        <taxon>Arthropoda</taxon>
        <taxon>Hexapoda</taxon>
        <taxon>Insecta</taxon>
        <taxon>Pterygota</taxon>
        <taxon>Neoptera</taxon>
        <taxon>Endopterygota</taxon>
        <taxon>Coleoptera</taxon>
        <taxon>Polyphaga</taxon>
        <taxon>Cucujiformia</taxon>
        <taxon>Tenebrionidae</taxon>
        <taxon>Zophobas</taxon>
    </lineage>
</organism>
<feature type="transmembrane region" description="Helical" evidence="7">
    <location>
        <begin position="227"/>
        <end position="248"/>
    </location>
</feature>
<dbReference type="Proteomes" id="UP001168821">
    <property type="component" value="Unassembled WGS sequence"/>
</dbReference>
<dbReference type="InterPro" id="IPR036259">
    <property type="entry name" value="MFS_trans_sf"/>
</dbReference>
<feature type="transmembrane region" description="Helical" evidence="7">
    <location>
        <begin position="111"/>
        <end position="133"/>
    </location>
</feature>
<keyword evidence="3 7" id="KW-0812">Transmembrane</keyword>
<dbReference type="InterPro" id="IPR011701">
    <property type="entry name" value="MFS"/>
</dbReference>
<feature type="transmembrane region" description="Helical" evidence="7">
    <location>
        <begin position="332"/>
        <end position="358"/>
    </location>
</feature>
<evidence type="ECO:0000256" key="3">
    <source>
        <dbReference type="ARBA" id="ARBA00022692"/>
    </source>
</evidence>
<feature type="transmembrane region" description="Helical" evidence="7">
    <location>
        <begin position="409"/>
        <end position="435"/>
    </location>
</feature>
<dbReference type="CDD" id="cd17328">
    <property type="entry name" value="MFS_spinster_like"/>
    <property type="match status" value="1"/>
</dbReference>
<evidence type="ECO:0000259" key="8">
    <source>
        <dbReference type="PROSITE" id="PS50850"/>
    </source>
</evidence>
<keyword evidence="4 7" id="KW-1133">Transmembrane helix</keyword>
<dbReference type="SUPFAM" id="SSF103473">
    <property type="entry name" value="MFS general substrate transporter"/>
    <property type="match status" value="1"/>
</dbReference>
<feature type="transmembrane region" description="Helical" evidence="7">
    <location>
        <begin position="22"/>
        <end position="39"/>
    </location>
</feature>
<dbReference type="PANTHER" id="PTHR23505">
    <property type="entry name" value="SPINSTER"/>
    <property type="match status" value="1"/>
</dbReference>
<dbReference type="EMBL" id="JALNTZ010000009">
    <property type="protein sequence ID" value="KAJ3641288.1"/>
    <property type="molecule type" value="Genomic_DNA"/>
</dbReference>
<keyword evidence="5 7" id="KW-0472">Membrane</keyword>
<sequence length="448" mass="50060">MPDAHNPAPAAPPPNKRKYCDASILIFINFMYHCNFVFMGATFKDLQKYFEINDEVRTLLRLAFVLPSMFSSPVFGYLTDRFSRKYLVALGVGVWSFSNLCASFAPKLWLFLVMVALAALGEACVNVVAPTLLSDLFVGDMRSRLLCVYYLTRPVSIGIKFLVRTLAPILFSNWMWCLRLLVVVGVVNMVLALVMLHEPARGELDGRQMEVTMFDEDLKYLLRNRSYLITTLALSAVRYCTGTLGLWFSPLLYKGLKIKYPDIEPHSVYSSNDLMFFLGGSLGLLVAYLISRNVKETYPRGDPMICSMGVLAAMPFIFLATELTYTDKYATYGVLFLGFFFLSMIWAITTDICLGVVVPSRRGSAIGIMLFATNALGHAWSSEITRLVAAGLTRYYDRKEKNPSNDVYAIQHAVLLTLLVAIVGGILYFVASLFIADDLKKAKGDAAE</sequence>
<dbReference type="Gene3D" id="1.20.1250.20">
    <property type="entry name" value="MFS general substrate transporter like domains"/>
    <property type="match status" value="1"/>
</dbReference>
<dbReference type="InterPro" id="IPR044770">
    <property type="entry name" value="MFS_spinster-like"/>
</dbReference>
<protein>
    <recommendedName>
        <fullName evidence="8">Major facilitator superfamily (MFS) profile domain-containing protein</fullName>
    </recommendedName>
</protein>
<feature type="transmembrane region" description="Helical" evidence="7">
    <location>
        <begin position="59"/>
        <end position="79"/>
    </location>
</feature>
<name>A0AA38M2D9_9CUCU</name>
<feature type="domain" description="Major facilitator superfamily (MFS) profile" evidence="8">
    <location>
        <begin position="21"/>
        <end position="440"/>
    </location>
</feature>
<evidence type="ECO:0000313" key="10">
    <source>
        <dbReference type="Proteomes" id="UP001168821"/>
    </source>
</evidence>
<dbReference type="PROSITE" id="PS50850">
    <property type="entry name" value="MFS"/>
    <property type="match status" value="1"/>
</dbReference>
<evidence type="ECO:0000313" key="9">
    <source>
        <dbReference type="EMBL" id="KAJ3641288.1"/>
    </source>
</evidence>
<dbReference type="PANTHER" id="PTHR23505:SF79">
    <property type="entry name" value="PROTEIN SPINSTER"/>
    <property type="match status" value="1"/>
</dbReference>